<feature type="region of interest" description="Disordered" evidence="1">
    <location>
        <begin position="44"/>
        <end position="65"/>
    </location>
</feature>
<dbReference type="AlphaFoldDB" id="A0AAV6M6H1"/>
<reference evidence="2 3" key="1">
    <citation type="journal article" date="2021" name="Hortic Res">
        <title>The domestication of Cucurbita argyrosperma as revealed by the genome of its wild relative.</title>
        <authorList>
            <person name="Barrera-Redondo J."/>
            <person name="Sanchez-de la Vega G."/>
            <person name="Aguirre-Liguori J.A."/>
            <person name="Castellanos-Morales G."/>
            <person name="Gutierrez-Guerrero Y.T."/>
            <person name="Aguirre-Dugua X."/>
            <person name="Aguirre-Planter E."/>
            <person name="Tenaillon M.I."/>
            <person name="Lira-Saade R."/>
            <person name="Eguiarte L.E."/>
        </authorList>
    </citation>
    <scope>NUCLEOTIDE SEQUENCE [LARGE SCALE GENOMIC DNA]</scope>
    <source>
        <strain evidence="2">JBR-2021</strain>
    </source>
</reference>
<proteinExistence type="predicted"/>
<evidence type="ECO:0000256" key="1">
    <source>
        <dbReference type="SAM" id="MobiDB-lite"/>
    </source>
</evidence>
<dbReference type="Proteomes" id="UP000685013">
    <property type="component" value="Chromosome 17"/>
</dbReference>
<sequence>MSTKPGRTHRIDPNCHQFVTKPFEMAFFSSHMFRCCFPPSRVSAAGKEIPSKNLKSEKKPASPERKGAPIVVSYFPVNSYPSRM</sequence>
<gene>
    <name evidence="2" type="ORF">SDJN03_26309</name>
</gene>
<accession>A0AAV6M6H1</accession>
<protein>
    <submittedName>
        <fullName evidence="2">Uncharacterized protein</fullName>
    </submittedName>
</protein>
<dbReference type="EMBL" id="JAGKQH010000017">
    <property type="protein sequence ID" value="KAG6575670.1"/>
    <property type="molecule type" value="Genomic_DNA"/>
</dbReference>
<comment type="caution">
    <text evidence="2">The sequence shown here is derived from an EMBL/GenBank/DDBJ whole genome shotgun (WGS) entry which is preliminary data.</text>
</comment>
<organism evidence="2 3">
    <name type="scientific">Cucurbita argyrosperma subsp. sororia</name>
    <dbReference type="NCBI Taxonomy" id="37648"/>
    <lineage>
        <taxon>Eukaryota</taxon>
        <taxon>Viridiplantae</taxon>
        <taxon>Streptophyta</taxon>
        <taxon>Embryophyta</taxon>
        <taxon>Tracheophyta</taxon>
        <taxon>Spermatophyta</taxon>
        <taxon>Magnoliopsida</taxon>
        <taxon>eudicotyledons</taxon>
        <taxon>Gunneridae</taxon>
        <taxon>Pentapetalae</taxon>
        <taxon>rosids</taxon>
        <taxon>fabids</taxon>
        <taxon>Cucurbitales</taxon>
        <taxon>Cucurbitaceae</taxon>
        <taxon>Cucurbiteae</taxon>
        <taxon>Cucurbita</taxon>
    </lineage>
</organism>
<evidence type="ECO:0000313" key="2">
    <source>
        <dbReference type="EMBL" id="KAG6575670.1"/>
    </source>
</evidence>
<keyword evidence="3" id="KW-1185">Reference proteome</keyword>
<feature type="compositionally biased region" description="Basic and acidic residues" evidence="1">
    <location>
        <begin position="54"/>
        <end position="65"/>
    </location>
</feature>
<name>A0AAV6M6H1_9ROSI</name>
<feature type="non-terminal residue" evidence="2">
    <location>
        <position position="1"/>
    </location>
</feature>
<evidence type="ECO:0000313" key="3">
    <source>
        <dbReference type="Proteomes" id="UP000685013"/>
    </source>
</evidence>